<organism evidence="1 2">
    <name type="scientific">Ancylostoma ceylanicum</name>
    <dbReference type="NCBI Taxonomy" id="53326"/>
    <lineage>
        <taxon>Eukaryota</taxon>
        <taxon>Metazoa</taxon>
        <taxon>Ecdysozoa</taxon>
        <taxon>Nematoda</taxon>
        <taxon>Chromadorea</taxon>
        <taxon>Rhabditida</taxon>
        <taxon>Rhabditina</taxon>
        <taxon>Rhabditomorpha</taxon>
        <taxon>Strongyloidea</taxon>
        <taxon>Ancylostomatidae</taxon>
        <taxon>Ancylostomatinae</taxon>
        <taxon>Ancylostoma</taxon>
    </lineage>
</organism>
<evidence type="ECO:0000313" key="2">
    <source>
        <dbReference type="Proteomes" id="UP000024635"/>
    </source>
</evidence>
<keyword evidence="2" id="KW-1185">Reference proteome</keyword>
<gene>
    <name evidence="1" type="primary">Acey_s0172.g351</name>
    <name evidence="1" type="ORF">Y032_0172g351</name>
</gene>
<evidence type="ECO:0000313" key="1">
    <source>
        <dbReference type="EMBL" id="EYB94365.1"/>
    </source>
</evidence>
<comment type="caution">
    <text evidence="1">The sequence shown here is derived from an EMBL/GenBank/DDBJ whole genome shotgun (WGS) entry which is preliminary data.</text>
</comment>
<reference evidence="2" key="1">
    <citation type="journal article" date="2015" name="Nat. Genet.">
        <title>The genome and transcriptome of the zoonotic hookworm Ancylostoma ceylanicum identify infection-specific gene families.</title>
        <authorList>
            <person name="Schwarz E.M."/>
            <person name="Hu Y."/>
            <person name="Antoshechkin I."/>
            <person name="Miller M.M."/>
            <person name="Sternberg P.W."/>
            <person name="Aroian R.V."/>
        </authorList>
    </citation>
    <scope>NUCLEOTIDE SEQUENCE</scope>
    <source>
        <strain evidence="2">HY135</strain>
    </source>
</reference>
<dbReference type="Proteomes" id="UP000024635">
    <property type="component" value="Unassembled WGS sequence"/>
</dbReference>
<proteinExistence type="predicted"/>
<dbReference type="AlphaFoldDB" id="A0A016SV13"/>
<protein>
    <submittedName>
        <fullName evidence="1">Uncharacterized protein</fullName>
    </submittedName>
</protein>
<sequence>MDKERLLELFEEDLRRDTCDLEEELQCRRDTIAAYLHRLVKTWEFGIWIPHVLIRYQLQMQKDAYINFLSCRRTFAWLSSFDTCGENYVGCVNDTQKRQWLGHRDSGIPTPKTELHL</sequence>
<dbReference type="EMBL" id="JARK01001508">
    <property type="protein sequence ID" value="EYB94365.1"/>
    <property type="molecule type" value="Genomic_DNA"/>
</dbReference>
<name>A0A016SV13_9BILA</name>
<accession>A0A016SV13</accession>